<dbReference type="InterPro" id="IPR007627">
    <property type="entry name" value="RNA_pol_sigma70_r2"/>
</dbReference>
<dbReference type="InterPro" id="IPR013325">
    <property type="entry name" value="RNA_pol_sigma_r2"/>
</dbReference>
<dbReference type="PANTHER" id="PTHR43133:SF8">
    <property type="entry name" value="RNA POLYMERASE SIGMA FACTOR HI_1459-RELATED"/>
    <property type="match status" value="1"/>
</dbReference>
<feature type="domain" description="RNA polymerase sigma-70 region 2" evidence="6">
    <location>
        <begin position="44"/>
        <end position="114"/>
    </location>
</feature>
<evidence type="ECO:0000256" key="5">
    <source>
        <dbReference type="ARBA" id="ARBA00023163"/>
    </source>
</evidence>
<keyword evidence="4" id="KW-0238">DNA-binding</keyword>
<evidence type="ECO:0000313" key="9">
    <source>
        <dbReference type="Proteomes" id="UP000064967"/>
    </source>
</evidence>
<dbReference type="GO" id="GO:0003677">
    <property type="term" value="F:DNA binding"/>
    <property type="evidence" value="ECO:0007669"/>
    <property type="project" value="UniProtKB-KW"/>
</dbReference>
<dbReference type="Pfam" id="PF04542">
    <property type="entry name" value="Sigma70_r2"/>
    <property type="match status" value="1"/>
</dbReference>
<gene>
    <name evidence="8" type="ORF">AKJ09_01597</name>
</gene>
<evidence type="ECO:0000256" key="3">
    <source>
        <dbReference type="ARBA" id="ARBA00023082"/>
    </source>
</evidence>
<dbReference type="OrthoDB" id="9803470at2"/>
<dbReference type="STRING" id="1391654.AKJ09_01597"/>
<dbReference type="Gene3D" id="1.10.10.10">
    <property type="entry name" value="Winged helix-like DNA-binding domain superfamily/Winged helix DNA-binding domain"/>
    <property type="match status" value="1"/>
</dbReference>
<accession>A0A0K1PN28</accession>
<dbReference type="Pfam" id="PF08281">
    <property type="entry name" value="Sigma70_r4_2"/>
    <property type="match status" value="1"/>
</dbReference>
<keyword evidence="5" id="KW-0804">Transcription</keyword>
<dbReference type="GO" id="GO:0006352">
    <property type="term" value="P:DNA-templated transcription initiation"/>
    <property type="evidence" value="ECO:0007669"/>
    <property type="project" value="InterPro"/>
</dbReference>
<evidence type="ECO:0000259" key="6">
    <source>
        <dbReference type="Pfam" id="PF04542"/>
    </source>
</evidence>
<name>A0A0K1PN28_9BACT</name>
<proteinExistence type="inferred from homology"/>
<dbReference type="InterPro" id="IPR036388">
    <property type="entry name" value="WH-like_DNA-bd_sf"/>
</dbReference>
<dbReference type="GO" id="GO:0016987">
    <property type="term" value="F:sigma factor activity"/>
    <property type="evidence" value="ECO:0007669"/>
    <property type="project" value="UniProtKB-KW"/>
</dbReference>
<dbReference type="SUPFAM" id="SSF88946">
    <property type="entry name" value="Sigma2 domain of RNA polymerase sigma factors"/>
    <property type="match status" value="1"/>
</dbReference>
<evidence type="ECO:0000259" key="7">
    <source>
        <dbReference type="Pfam" id="PF08281"/>
    </source>
</evidence>
<dbReference type="InterPro" id="IPR013249">
    <property type="entry name" value="RNA_pol_sigma70_r4_t2"/>
</dbReference>
<keyword evidence="9" id="KW-1185">Reference proteome</keyword>
<protein>
    <submittedName>
        <fullName evidence="8">RNA polymerase sigma factor RpoE</fullName>
    </submittedName>
</protein>
<dbReference type="NCBIfam" id="TIGR02937">
    <property type="entry name" value="sigma70-ECF"/>
    <property type="match status" value="1"/>
</dbReference>
<keyword evidence="2" id="KW-0805">Transcription regulation</keyword>
<evidence type="ECO:0000256" key="2">
    <source>
        <dbReference type="ARBA" id="ARBA00023015"/>
    </source>
</evidence>
<organism evidence="8 9">
    <name type="scientific">Labilithrix luteola</name>
    <dbReference type="NCBI Taxonomy" id="1391654"/>
    <lineage>
        <taxon>Bacteria</taxon>
        <taxon>Pseudomonadati</taxon>
        <taxon>Myxococcota</taxon>
        <taxon>Polyangia</taxon>
        <taxon>Polyangiales</taxon>
        <taxon>Labilitrichaceae</taxon>
        <taxon>Labilithrix</taxon>
    </lineage>
</organism>
<dbReference type="EMBL" id="CP012333">
    <property type="protein sequence ID" value="AKU94933.1"/>
    <property type="molecule type" value="Genomic_DNA"/>
</dbReference>
<keyword evidence="3" id="KW-0731">Sigma factor</keyword>
<dbReference type="InterPro" id="IPR014284">
    <property type="entry name" value="RNA_pol_sigma-70_dom"/>
</dbReference>
<dbReference type="InterPro" id="IPR013324">
    <property type="entry name" value="RNA_pol_sigma_r3/r4-like"/>
</dbReference>
<dbReference type="KEGG" id="llu:AKJ09_01597"/>
<dbReference type="InterPro" id="IPR039425">
    <property type="entry name" value="RNA_pol_sigma-70-like"/>
</dbReference>
<feature type="domain" description="RNA polymerase sigma factor 70 region 4 type 2" evidence="7">
    <location>
        <begin position="149"/>
        <end position="198"/>
    </location>
</feature>
<dbReference type="Proteomes" id="UP000064967">
    <property type="component" value="Chromosome"/>
</dbReference>
<evidence type="ECO:0000313" key="8">
    <source>
        <dbReference type="EMBL" id="AKU94933.1"/>
    </source>
</evidence>
<dbReference type="PANTHER" id="PTHR43133">
    <property type="entry name" value="RNA POLYMERASE ECF-TYPE SIGMA FACTO"/>
    <property type="match status" value="1"/>
</dbReference>
<dbReference type="Gene3D" id="1.10.1740.10">
    <property type="match status" value="1"/>
</dbReference>
<reference evidence="8 9" key="1">
    <citation type="submission" date="2015-08" db="EMBL/GenBank/DDBJ databases">
        <authorList>
            <person name="Babu N.S."/>
            <person name="Beckwith C.J."/>
            <person name="Beseler K.G."/>
            <person name="Brison A."/>
            <person name="Carone J.V."/>
            <person name="Caskin T.P."/>
            <person name="Diamond M."/>
            <person name="Durham M.E."/>
            <person name="Foxe J.M."/>
            <person name="Go M."/>
            <person name="Henderson B.A."/>
            <person name="Jones I.B."/>
            <person name="McGettigan J.A."/>
            <person name="Micheletti S.J."/>
            <person name="Nasrallah M.E."/>
            <person name="Ortiz D."/>
            <person name="Piller C.R."/>
            <person name="Privatt S.R."/>
            <person name="Schneider S.L."/>
            <person name="Sharp S."/>
            <person name="Smith T.C."/>
            <person name="Stanton J.D."/>
            <person name="Ullery H.E."/>
            <person name="Wilson R.J."/>
            <person name="Serrano M.G."/>
            <person name="Buck G."/>
            <person name="Lee V."/>
            <person name="Wang Y."/>
            <person name="Carvalho R."/>
            <person name="Voegtly L."/>
            <person name="Shi R."/>
            <person name="Duckworth R."/>
            <person name="Johnson A."/>
            <person name="Loviza R."/>
            <person name="Walstead R."/>
            <person name="Shah Z."/>
            <person name="Kiflezghi M."/>
            <person name="Wade K."/>
            <person name="Ball S.L."/>
            <person name="Bradley K.W."/>
            <person name="Asai D.J."/>
            <person name="Bowman C.A."/>
            <person name="Russell D.A."/>
            <person name="Pope W.H."/>
            <person name="Jacobs-Sera D."/>
            <person name="Hendrix R.W."/>
            <person name="Hatfull G.F."/>
        </authorList>
    </citation>
    <scope>NUCLEOTIDE SEQUENCE [LARGE SCALE GENOMIC DNA]</scope>
    <source>
        <strain evidence="8 9">DSM 27648</strain>
    </source>
</reference>
<dbReference type="RefSeq" id="WP_146646466.1">
    <property type="nucleotide sequence ID" value="NZ_CP012333.1"/>
</dbReference>
<sequence length="216" mass="24590">MPKLLGHILAPAAPAPVIEAERTASPRFTAGDAALPSASFDAFYRDTWRFVWRSLGRLGAPQWAMEDLFQEVFLVVHRRLPDYEPPSENADLAARVWVFRILRFVLRSHRRGSHRKGAPFHSDAIDLDAVPGATETPHVIAERSERVQLLYDLLDTLDSEKREIFVLVELEGLTARDAASALALNERTARTRLNAARADFKKAFERHRARDEWRLK</sequence>
<evidence type="ECO:0000256" key="4">
    <source>
        <dbReference type="ARBA" id="ARBA00023125"/>
    </source>
</evidence>
<evidence type="ECO:0000256" key="1">
    <source>
        <dbReference type="ARBA" id="ARBA00010641"/>
    </source>
</evidence>
<dbReference type="SUPFAM" id="SSF88659">
    <property type="entry name" value="Sigma3 and sigma4 domains of RNA polymerase sigma factors"/>
    <property type="match status" value="1"/>
</dbReference>
<dbReference type="AlphaFoldDB" id="A0A0K1PN28"/>
<comment type="similarity">
    <text evidence="1">Belongs to the sigma-70 factor family. ECF subfamily.</text>
</comment>